<dbReference type="AlphaFoldDB" id="A0A2P4YJN7"/>
<evidence type="ECO:0000256" key="1">
    <source>
        <dbReference type="SAM" id="MobiDB-lite"/>
    </source>
</evidence>
<dbReference type="Proteomes" id="UP000237271">
    <property type="component" value="Unassembled WGS sequence"/>
</dbReference>
<name>A0A2P4YJN7_9STRA</name>
<keyword evidence="3" id="KW-1185">Reference proteome</keyword>
<sequence>MSIVSARASSPVNKGSVSCMRNPLPEHIKVTVFIDGLKVGQYRTKLFRVHGSTLEEAIQIAHQEEYNHRQACTPMSVWQDHNASAGAVQGAQATGASKGPVPMELGTAVQSSIRFYECGKLGHMQRTCPAGGQRKFPSKPRGARGPWQKPRPKIQGN</sequence>
<protein>
    <submittedName>
        <fullName evidence="2">Gag protein</fullName>
    </submittedName>
</protein>
<organism evidence="2 3">
    <name type="scientific">Phytophthora palmivora</name>
    <dbReference type="NCBI Taxonomy" id="4796"/>
    <lineage>
        <taxon>Eukaryota</taxon>
        <taxon>Sar</taxon>
        <taxon>Stramenopiles</taxon>
        <taxon>Oomycota</taxon>
        <taxon>Peronosporomycetes</taxon>
        <taxon>Peronosporales</taxon>
        <taxon>Peronosporaceae</taxon>
        <taxon>Phytophthora</taxon>
    </lineage>
</organism>
<evidence type="ECO:0000313" key="2">
    <source>
        <dbReference type="EMBL" id="POM77959.1"/>
    </source>
</evidence>
<dbReference type="OrthoDB" id="8034694at2759"/>
<evidence type="ECO:0000313" key="3">
    <source>
        <dbReference type="Proteomes" id="UP000237271"/>
    </source>
</evidence>
<gene>
    <name evidence="2" type="ORF">PHPALM_4581</name>
</gene>
<proteinExistence type="predicted"/>
<comment type="caution">
    <text evidence="2">The sequence shown here is derived from an EMBL/GenBank/DDBJ whole genome shotgun (WGS) entry which is preliminary data.</text>
</comment>
<dbReference type="EMBL" id="NCKW01002234">
    <property type="protein sequence ID" value="POM77959.1"/>
    <property type="molecule type" value="Genomic_DNA"/>
</dbReference>
<reference evidence="2 3" key="1">
    <citation type="journal article" date="2017" name="Genome Biol. Evol.">
        <title>Phytophthora megakarya and P. palmivora, closely related causal agents of cacao black pod rot, underwent increases in genome sizes and gene numbers by different mechanisms.</title>
        <authorList>
            <person name="Ali S.S."/>
            <person name="Shao J."/>
            <person name="Lary D.J."/>
            <person name="Kronmiller B."/>
            <person name="Shen D."/>
            <person name="Strem M.D."/>
            <person name="Amoako-Attah I."/>
            <person name="Akrofi A.Y."/>
            <person name="Begoude B.A."/>
            <person name="Ten Hoopen G.M."/>
            <person name="Coulibaly K."/>
            <person name="Kebe B.I."/>
            <person name="Melnick R.L."/>
            <person name="Guiltinan M.J."/>
            <person name="Tyler B.M."/>
            <person name="Meinhardt L.W."/>
            <person name="Bailey B.A."/>
        </authorList>
    </citation>
    <scope>NUCLEOTIDE SEQUENCE [LARGE SCALE GENOMIC DNA]</scope>
    <source>
        <strain evidence="3">sbr112.9</strain>
    </source>
</reference>
<accession>A0A2P4YJN7</accession>
<feature type="region of interest" description="Disordered" evidence="1">
    <location>
        <begin position="127"/>
        <end position="157"/>
    </location>
</feature>